<feature type="repeat" description="WD" evidence="8">
    <location>
        <begin position="147"/>
        <end position="179"/>
    </location>
</feature>
<feature type="repeat" description="WD" evidence="8">
    <location>
        <begin position="66"/>
        <end position="106"/>
    </location>
</feature>
<dbReference type="Gene3D" id="2.130.10.10">
    <property type="entry name" value="YVTN repeat-like/Quinoprotein amine dehydrogenase"/>
    <property type="match status" value="2"/>
</dbReference>
<dbReference type="GO" id="GO:0046872">
    <property type="term" value="F:metal ion binding"/>
    <property type="evidence" value="ECO:0007669"/>
    <property type="project" value="UniProtKB-KW"/>
</dbReference>
<keyword evidence="6" id="KW-0249">Electron transport</keyword>
<keyword evidence="2 8" id="KW-0853">WD repeat</keyword>
<accession>A0A0L6CQT4</accession>
<dbReference type="SUPFAM" id="SSF50978">
    <property type="entry name" value="WD40 repeat-like"/>
    <property type="match status" value="1"/>
</dbReference>
<dbReference type="PROSITE" id="PS50294">
    <property type="entry name" value="WD_REPEATS_REGION"/>
    <property type="match status" value="3"/>
</dbReference>
<gene>
    <name evidence="11" type="primary">cycA_2</name>
    <name evidence="11" type="ORF">ROTO_33340</name>
</gene>
<keyword evidence="7 9" id="KW-0408">Iron</keyword>
<evidence type="ECO:0000256" key="9">
    <source>
        <dbReference type="PROSITE-ProRule" id="PRU00433"/>
    </source>
</evidence>
<dbReference type="EMBL" id="LGVV01000068">
    <property type="protein sequence ID" value="KNX40112.1"/>
    <property type="molecule type" value="Genomic_DNA"/>
</dbReference>
<dbReference type="GO" id="GO:0009055">
    <property type="term" value="F:electron transfer activity"/>
    <property type="evidence" value="ECO:0007669"/>
    <property type="project" value="InterPro"/>
</dbReference>
<dbReference type="STRING" id="74031.SAMN04488077_105177"/>
<evidence type="ECO:0000256" key="7">
    <source>
        <dbReference type="ARBA" id="ARBA00023004"/>
    </source>
</evidence>
<evidence type="ECO:0000256" key="5">
    <source>
        <dbReference type="ARBA" id="ARBA00022737"/>
    </source>
</evidence>
<evidence type="ECO:0000259" key="10">
    <source>
        <dbReference type="PROSITE" id="PS51007"/>
    </source>
</evidence>
<dbReference type="AlphaFoldDB" id="A0A0L6CQT4"/>
<evidence type="ECO:0000256" key="6">
    <source>
        <dbReference type="ARBA" id="ARBA00022982"/>
    </source>
</evidence>
<organism evidence="11 12">
    <name type="scientific">Roseovarius tolerans</name>
    <dbReference type="NCBI Taxonomy" id="74031"/>
    <lineage>
        <taxon>Bacteria</taxon>
        <taxon>Pseudomonadati</taxon>
        <taxon>Pseudomonadota</taxon>
        <taxon>Alphaproteobacteria</taxon>
        <taxon>Rhodobacterales</taxon>
        <taxon>Roseobacteraceae</taxon>
        <taxon>Roseovarius</taxon>
    </lineage>
</organism>
<dbReference type="InterPro" id="IPR036322">
    <property type="entry name" value="WD40_repeat_dom_sf"/>
</dbReference>
<evidence type="ECO:0000256" key="3">
    <source>
        <dbReference type="ARBA" id="ARBA00022617"/>
    </source>
</evidence>
<dbReference type="RefSeq" id="WP_050664167.1">
    <property type="nucleotide sequence ID" value="NZ_CP118494.1"/>
</dbReference>
<dbReference type="GO" id="GO:0020037">
    <property type="term" value="F:heme binding"/>
    <property type="evidence" value="ECO:0007669"/>
    <property type="project" value="InterPro"/>
</dbReference>
<feature type="domain" description="Cytochrome c" evidence="10">
    <location>
        <begin position="329"/>
        <end position="431"/>
    </location>
</feature>
<dbReference type="SUPFAM" id="SSF46626">
    <property type="entry name" value="Cytochrome c"/>
    <property type="match status" value="1"/>
</dbReference>
<feature type="repeat" description="WD" evidence="8">
    <location>
        <begin position="106"/>
        <end position="147"/>
    </location>
</feature>
<evidence type="ECO:0000256" key="4">
    <source>
        <dbReference type="ARBA" id="ARBA00022723"/>
    </source>
</evidence>
<dbReference type="InterPro" id="IPR002327">
    <property type="entry name" value="Cyt_c_1A/1B"/>
</dbReference>
<dbReference type="PANTHER" id="PTHR22847:SF637">
    <property type="entry name" value="WD REPEAT DOMAIN 5B"/>
    <property type="match status" value="1"/>
</dbReference>
<dbReference type="PROSITE" id="PS51007">
    <property type="entry name" value="CYTC"/>
    <property type="match status" value="1"/>
</dbReference>
<dbReference type="PANTHER" id="PTHR22847">
    <property type="entry name" value="WD40 REPEAT PROTEIN"/>
    <property type="match status" value="1"/>
</dbReference>
<comment type="caution">
    <text evidence="11">The sequence shown here is derived from an EMBL/GenBank/DDBJ whole genome shotgun (WGS) entry which is preliminary data.</text>
</comment>
<dbReference type="InterPro" id="IPR036909">
    <property type="entry name" value="Cyt_c-like_dom_sf"/>
</dbReference>
<dbReference type="PATRIC" id="fig|74031.6.peg.3409"/>
<reference evidence="12" key="1">
    <citation type="submission" date="2015-07" db="EMBL/GenBank/DDBJ databases">
        <title>Draft Genome Sequence of Roseovarius tolerans EL-164, a producer of N-Acylated Alanine Methyl Esters (NAMEs).</title>
        <authorList>
            <person name="Voget S."/>
            <person name="Bruns H."/>
            <person name="Wagner-Doebler I."/>
            <person name="Schulz S."/>
            <person name="Daniel R."/>
        </authorList>
    </citation>
    <scope>NUCLEOTIDE SEQUENCE [LARGE SCALE GENOMIC DNA]</scope>
    <source>
        <strain evidence="12">EL-164</strain>
    </source>
</reference>
<keyword evidence="3 9" id="KW-0349">Heme</keyword>
<dbReference type="PRINTS" id="PR00604">
    <property type="entry name" value="CYTCHRMECIAB"/>
</dbReference>
<dbReference type="InterPro" id="IPR009056">
    <property type="entry name" value="Cyt_c-like_dom"/>
</dbReference>
<dbReference type="OrthoDB" id="9805828at2"/>
<keyword evidence="4 9" id="KW-0479">Metal-binding</keyword>
<dbReference type="PROSITE" id="PS50082">
    <property type="entry name" value="WD_REPEATS_2"/>
    <property type="match status" value="4"/>
</dbReference>
<keyword evidence="12" id="KW-1185">Reference proteome</keyword>
<evidence type="ECO:0000313" key="11">
    <source>
        <dbReference type="EMBL" id="KNX40112.1"/>
    </source>
</evidence>
<dbReference type="Pfam" id="PF00400">
    <property type="entry name" value="WD40"/>
    <property type="match status" value="4"/>
</dbReference>
<dbReference type="SMART" id="SM00320">
    <property type="entry name" value="WD40"/>
    <property type="match status" value="6"/>
</dbReference>
<keyword evidence="5" id="KW-0677">Repeat</keyword>
<dbReference type="Proteomes" id="UP000037046">
    <property type="component" value="Unassembled WGS sequence"/>
</dbReference>
<dbReference type="CDD" id="cd00200">
    <property type="entry name" value="WD40"/>
    <property type="match status" value="1"/>
</dbReference>
<protein>
    <submittedName>
        <fullName evidence="11">Cytochrome c2</fullName>
    </submittedName>
</protein>
<evidence type="ECO:0000256" key="1">
    <source>
        <dbReference type="ARBA" id="ARBA00022448"/>
    </source>
</evidence>
<evidence type="ECO:0000256" key="8">
    <source>
        <dbReference type="PROSITE-ProRule" id="PRU00221"/>
    </source>
</evidence>
<dbReference type="InterPro" id="IPR015943">
    <property type="entry name" value="WD40/YVTN_repeat-like_dom_sf"/>
</dbReference>
<sequence length="436" mass="47129">MRVLVLGLWLMGLAGVYPLAAQEFTTLKGHGGPVMGLSVLPGSGQVVSASFDNSVGLWQGRAPRWFEGHAAAVVTVEPLGEHRVVSGGDDFAVIIWDRATGEGQRREGHQGKIAALDVSPDGDWIASASWDGSIGLWPVAGGEARFLKGHDAAVTDVAFSEDNSLLYSSSADGTLREWQWREFGAPPRELLNQGFGINRIVLGPGDAWLAYGAVDGATRVVDPKTGQEIADFTLDRRPVLSLAFHAETAQLAAGDGHGYIMVIDTDDWHIARDFQAMARGPVWALEFSPDGGMIYAGGLSEVIFGWPVDLLDDYDPAGAVEHSFLRPAEEMDNGERQFMRKCSICHALTPPPSRKAGPTLHGIFGRRAGTLPGYAYSDMLDGADIVWSEQTIDALFDLGPDHYIPGSKMPMQRITAPEDRQDMIDYLRRATATEGN</sequence>
<dbReference type="InterPro" id="IPR001680">
    <property type="entry name" value="WD40_rpt"/>
</dbReference>
<dbReference type="Gene3D" id="1.10.760.10">
    <property type="entry name" value="Cytochrome c-like domain"/>
    <property type="match status" value="1"/>
</dbReference>
<proteinExistence type="predicted"/>
<evidence type="ECO:0000256" key="2">
    <source>
        <dbReference type="ARBA" id="ARBA00022574"/>
    </source>
</evidence>
<feature type="repeat" description="WD" evidence="8">
    <location>
        <begin position="27"/>
        <end position="59"/>
    </location>
</feature>
<dbReference type="Pfam" id="PF00034">
    <property type="entry name" value="Cytochrom_C"/>
    <property type="match status" value="1"/>
</dbReference>
<name>A0A0L6CQT4_9RHOB</name>
<keyword evidence="1" id="KW-0813">Transport</keyword>
<evidence type="ECO:0000313" key="12">
    <source>
        <dbReference type="Proteomes" id="UP000037046"/>
    </source>
</evidence>